<reference evidence="4 5" key="1">
    <citation type="submission" date="2017-05" db="EMBL/GenBank/DDBJ databases">
        <title>Vagococcus spp. assemblies.</title>
        <authorList>
            <person name="Gulvik C.A."/>
        </authorList>
    </citation>
    <scope>NUCLEOTIDE SEQUENCE [LARGE SCALE GENOMIC DNA]</scope>
    <source>
        <strain evidence="4 5">DSM 24756</strain>
    </source>
</reference>
<organism evidence="4 5">
    <name type="scientific">Vagococcus entomophilus</name>
    <dbReference type="NCBI Taxonomy" id="1160095"/>
    <lineage>
        <taxon>Bacteria</taxon>
        <taxon>Bacillati</taxon>
        <taxon>Bacillota</taxon>
        <taxon>Bacilli</taxon>
        <taxon>Lactobacillales</taxon>
        <taxon>Enterococcaceae</taxon>
        <taxon>Vagococcus</taxon>
    </lineage>
</organism>
<accession>A0A430AKM2</accession>
<dbReference type="Gene3D" id="1.10.10.10">
    <property type="entry name" value="Winged helix-like DNA-binding domain superfamily/Winged helix DNA-binding domain"/>
    <property type="match status" value="1"/>
</dbReference>
<dbReference type="InterPro" id="IPR050661">
    <property type="entry name" value="BglG_antiterminators"/>
</dbReference>
<dbReference type="EMBL" id="NGJZ01000001">
    <property type="protein sequence ID" value="RSU08609.1"/>
    <property type="molecule type" value="Genomic_DNA"/>
</dbReference>
<evidence type="ECO:0000256" key="1">
    <source>
        <dbReference type="ARBA" id="ARBA00023015"/>
    </source>
</evidence>
<name>A0A430AKM2_9ENTE</name>
<dbReference type="RefSeq" id="WP_126823369.1">
    <property type="nucleotide sequence ID" value="NZ_JBHLWU010000001.1"/>
</dbReference>
<gene>
    <name evidence="4" type="ORF">CBF30_05115</name>
</gene>
<comment type="caution">
    <text evidence="4">The sequence shown here is derived from an EMBL/GenBank/DDBJ whole genome shotgun (WGS) entry which is preliminary data.</text>
</comment>
<dbReference type="AlphaFoldDB" id="A0A430AKM2"/>
<dbReference type="PANTHER" id="PTHR30185">
    <property type="entry name" value="CRYPTIC BETA-GLUCOSIDE BGL OPERON ANTITERMINATOR"/>
    <property type="match status" value="1"/>
</dbReference>
<keyword evidence="5" id="KW-1185">Reference proteome</keyword>
<dbReference type="Proteomes" id="UP000288669">
    <property type="component" value="Unassembled WGS sequence"/>
</dbReference>
<dbReference type="OrthoDB" id="2192016at2"/>
<sequence length="493" mass="59373">MVNVRELLSKALKRQLELLEYFHAQKECTFTQIRDTFKEFSAQTIRTDILFCKKFIPSLVIEQEKAQIKRVCFPEAITENELYVLMYKESLELQILEELFFVEEHSYQSLADKFFVSETTIFRAVHRIRTELKHLEIQIETQPIKVRGNEDYVRQFYLLFFQEKYLYQEIPIGTTKFFDDCTLILKKMLDEHSVHFYKMEEFKLWLAISCYREGKDNHIAYLHNRTFERKLIKIIETNFAEDELSVHLIEKVKSIFYYLFNVGVFLDFSDFKESLEREFSQKMMDTNKATKKLVHKISPQLSEKETMILSYQIYQMITVNKQMVIHELMRKKEREITLSDPINSTLLELVRTEIGGCCESLDNQLLYLIYSQIILSQSRIYEHFLYAIPKMKTGLFYWGGLEFYEYIKINLLFHFPSKLEVIFYFDQETIQKDFQKGEIDCIVSQRKISQQRNVVIQEKIFRIEDYFEVHQMIDVFYSKYLKENYLNDPSSEK</sequence>
<dbReference type="PANTHER" id="PTHR30185:SF18">
    <property type="entry name" value="TRANSCRIPTIONAL REGULATOR MTLR"/>
    <property type="match status" value="1"/>
</dbReference>
<keyword evidence="1" id="KW-0805">Transcription regulation</keyword>
<protein>
    <recommendedName>
        <fullName evidence="3">Mga helix-turn-helix domain-containing protein</fullName>
    </recommendedName>
</protein>
<evidence type="ECO:0000313" key="5">
    <source>
        <dbReference type="Proteomes" id="UP000288669"/>
    </source>
</evidence>
<dbReference type="Pfam" id="PF05043">
    <property type="entry name" value="Mga"/>
    <property type="match status" value="1"/>
</dbReference>
<keyword evidence="2" id="KW-0804">Transcription</keyword>
<proteinExistence type="predicted"/>
<feature type="domain" description="Mga helix-turn-helix" evidence="3">
    <location>
        <begin position="80"/>
        <end position="161"/>
    </location>
</feature>
<evidence type="ECO:0000313" key="4">
    <source>
        <dbReference type="EMBL" id="RSU08609.1"/>
    </source>
</evidence>
<dbReference type="InterPro" id="IPR007737">
    <property type="entry name" value="Mga_HTH"/>
</dbReference>
<evidence type="ECO:0000256" key="2">
    <source>
        <dbReference type="ARBA" id="ARBA00023163"/>
    </source>
</evidence>
<evidence type="ECO:0000259" key="3">
    <source>
        <dbReference type="Pfam" id="PF05043"/>
    </source>
</evidence>
<dbReference type="InterPro" id="IPR036388">
    <property type="entry name" value="WH-like_DNA-bd_sf"/>
</dbReference>